<keyword evidence="6" id="KW-1185">Reference proteome</keyword>
<dbReference type="InterPro" id="IPR016047">
    <property type="entry name" value="M23ase_b-sheet_dom"/>
</dbReference>
<feature type="signal peptide" evidence="3">
    <location>
        <begin position="1"/>
        <end position="21"/>
    </location>
</feature>
<dbReference type="RefSeq" id="WP_246951418.1">
    <property type="nucleotide sequence ID" value="NZ_JALKII010000004.1"/>
</dbReference>
<protein>
    <submittedName>
        <fullName evidence="5">Peptidoglycan DD-metalloendopeptidase family protein</fullName>
    </submittedName>
</protein>
<evidence type="ECO:0000313" key="5">
    <source>
        <dbReference type="EMBL" id="MCK0537632.1"/>
    </source>
</evidence>
<sequence>MSYRWLAVLAMLTGGCAASYAPVVEYNASGPRGGGQMSSRPSQITQGSHVVVRGDTLFSIAWRYGWDYRQLAAANGIRAPFTIHPGQRIHLDRQPQQQVATPTPSTRPPASQTPPPATRPSQPPQPSPPVASTPAPSQGPSAGSSTPSGTGPVTWRWPANGQVISTFSQRAGQRGISIAGRDGDPVLAASDGVVVYRGNGLTGYGNLLIIKHNDRWLSAYAHNDEMLVREGEPVRAGQRIATMGATGTFRTQLHFEVRRDGQPVDPGSVLPRRS</sequence>
<dbReference type="PROSITE" id="PS51257">
    <property type="entry name" value="PROKAR_LIPOPROTEIN"/>
    <property type="match status" value="1"/>
</dbReference>
<evidence type="ECO:0000256" key="1">
    <source>
        <dbReference type="ARBA" id="ARBA00038420"/>
    </source>
</evidence>
<evidence type="ECO:0000256" key="3">
    <source>
        <dbReference type="SAM" id="SignalP"/>
    </source>
</evidence>
<dbReference type="Gene3D" id="3.10.350.10">
    <property type="entry name" value="LysM domain"/>
    <property type="match status" value="1"/>
</dbReference>
<reference evidence="5" key="1">
    <citation type="submission" date="2022-04" db="EMBL/GenBank/DDBJ databases">
        <title>Alcanivorax sp. CY1518 draft genome sequence.</title>
        <authorList>
            <person name="Zhao G."/>
            <person name="An M."/>
        </authorList>
    </citation>
    <scope>NUCLEOTIDE SEQUENCE</scope>
    <source>
        <strain evidence="5">CY1518</strain>
    </source>
</reference>
<dbReference type="PANTHER" id="PTHR21666">
    <property type="entry name" value="PEPTIDASE-RELATED"/>
    <property type="match status" value="1"/>
</dbReference>
<dbReference type="InterPro" id="IPR036779">
    <property type="entry name" value="LysM_dom_sf"/>
</dbReference>
<gene>
    <name evidence="5" type="ORF">MU846_07910</name>
</gene>
<dbReference type="Pfam" id="PF01551">
    <property type="entry name" value="Peptidase_M23"/>
    <property type="match status" value="1"/>
</dbReference>
<dbReference type="Pfam" id="PF01476">
    <property type="entry name" value="LysM"/>
    <property type="match status" value="1"/>
</dbReference>
<evidence type="ECO:0000259" key="4">
    <source>
        <dbReference type="PROSITE" id="PS51782"/>
    </source>
</evidence>
<accession>A0ABT0E780</accession>
<evidence type="ECO:0000313" key="6">
    <source>
        <dbReference type="Proteomes" id="UP001165524"/>
    </source>
</evidence>
<comment type="caution">
    <text evidence="5">The sequence shown here is derived from an EMBL/GenBank/DDBJ whole genome shotgun (WGS) entry which is preliminary data.</text>
</comment>
<name>A0ABT0E780_9GAMM</name>
<keyword evidence="3" id="KW-0732">Signal</keyword>
<dbReference type="CDD" id="cd12797">
    <property type="entry name" value="M23_peptidase"/>
    <property type="match status" value="1"/>
</dbReference>
<dbReference type="SMART" id="SM00257">
    <property type="entry name" value="LysM"/>
    <property type="match status" value="1"/>
</dbReference>
<evidence type="ECO:0000256" key="2">
    <source>
        <dbReference type="SAM" id="MobiDB-lite"/>
    </source>
</evidence>
<feature type="region of interest" description="Disordered" evidence="2">
    <location>
        <begin position="93"/>
        <end position="157"/>
    </location>
</feature>
<feature type="compositionally biased region" description="Pro residues" evidence="2">
    <location>
        <begin position="105"/>
        <end position="131"/>
    </location>
</feature>
<dbReference type="Gene3D" id="2.70.70.10">
    <property type="entry name" value="Glucose Permease (Domain IIA)"/>
    <property type="match status" value="1"/>
</dbReference>
<dbReference type="CDD" id="cd00118">
    <property type="entry name" value="LysM"/>
    <property type="match status" value="1"/>
</dbReference>
<dbReference type="PANTHER" id="PTHR21666:SF263">
    <property type="entry name" value="MUREIN HYDROLASE ACTIVATOR NLPD"/>
    <property type="match status" value="1"/>
</dbReference>
<proteinExistence type="inferred from homology"/>
<dbReference type="SUPFAM" id="SSF51261">
    <property type="entry name" value="Duplicated hybrid motif"/>
    <property type="match status" value="1"/>
</dbReference>
<dbReference type="InterPro" id="IPR011055">
    <property type="entry name" value="Dup_hybrid_motif"/>
</dbReference>
<organism evidence="5 6">
    <name type="scientific">Alcanivorax quisquiliarum</name>
    <dbReference type="NCBI Taxonomy" id="2933565"/>
    <lineage>
        <taxon>Bacteria</taxon>
        <taxon>Pseudomonadati</taxon>
        <taxon>Pseudomonadota</taxon>
        <taxon>Gammaproteobacteria</taxon>
        <taxon>Oceanospirillales</taxon>
        <taxon>Alcanivoracaceae</taxon>
        <taxon>Alcanivorax</taxon>
    </lineage>
</organism>
<dbReference type="PROSITE" id="PS51782">
    <property type="entry name" value="LYSM"/>
    <property type="match status" value="1"/>
</dbReference>
<dbReference type="Proteomes" id="UP001165524">
    <property type="component" value="Unassembled WGS sequence"/>
</dbReference>
<feature type="chain" id="PRO_5046545931" evidence="3">
    <location>
        <begin position="22"/>
        <end position="274"/>
    </location>
</feature>
<dbReference type="InterPro" id="IPR018392">
    <property type="entry name" value="LysM"/>
</dbReference>
<dbReference type="InterPro" id="IPR050570">
    <property type="entry name" value="Cell_wall_metabolism_enzyme"/>
</dbReference>
<feature type="compositionally biased region" description="Low complexity" evidence="2">
    <location>
        <begin position="132"/>
        <end position="152"/>
    </location>
</feature>
<comment type="similarity">
    <text evidence="1">Belongs to the E.coli NlpD/Haemophilus LppB family.</text>
</comment>
<dbReference type="EMBL" id="JALKII010000004">
    <property type="protein sequence ID" value="MCK0537632.1"/>
    <property type="molecule type" value="Genomic_DNA"/>
</dbReference>
<feature type="domain" description="LysM" evidence="4">
    <location>
        <begin position="47"/>
        <end position="91"/>
    </location>
</feature>